<gene>
    <name evidence="1" type="ORF">DFJ67_6072</name>
</gene>
<dbReference type="EMBL" id="QUMQ01000001">
    <property type="protein sequence ID" value="REG00026.1"/>
    <property type="molecule type" value="Genomic_DNA"/>
</dbReference>
<comment type="caution">
    <text evidence="1">The sequence shown here is derived from an EMBL/GenBank/DDBJ whole genome shotgun (WGS) entry which is preliminary data.</text>
</comment>
<protein>
    <submittedName>
        <fullName evidence="1">[acyl-carrier-protein] S-malonyltransferase</fullName>
    </submittedName>
</protein>
<accession>A0A3D9ZS44</accession>
<dbReference type="InterPro" id="IPR055582">
    <property type="entry name" value="DUF7158"/>
</dbReference>
<dbReference type="RefSeq" id="WP_116071261.1">
    <property type="nucleotide sequence ID" value="NZ_QUMQ01000001.1"/>
</dbReference>
<dbReference type="GO" id="GO:0016740">
    <property type="term" value="F:transferase activity"/>
    <property type="evidence" value="ECO:0007669"/>
    <property type="project" value="UniProtKB-KW"/>
</dbReference>
<proteinExistence type="predicted"/>
<sequence length="232" mass="24050">MTVAWVDGEPIHSDAVAAELGRLYRGPGGHALPTPETAEGRQLRRWVVQVLVVRDVLAAEAARRGLPASGPLADADRVALGSIAAAALARSPHAAGVFAAVTAGVAVSAAEVAAYRAANPELAAEEVRVVRHVRAGRPVNGGRPYRLRRAEALGPLVFAAPPGAVVTVGGDVLEVLDSAETGGQDLAAQLLGAARAAAFARWLDVQVRDRVRRAPGAEHPADPAQPDHTHRH</sequence>
<dbReference type="Proteomes" id="UP000256913">
    <property type="component" value="Unassembled WGS sequence"/>
</dbReference>
<evidence type="ECO:0000313" key="2">
    <source>
        <dbReference type="Proteomes" id="UP000256913"/>
    </source>
</evidence>
<evidence type="ECO:0000313" key="1">
    <source>
        <dbReference type="EMBL" id="REG00026.1"/>
    </source>
</evidence>
<name>A0A3D9ZS44_9ACTN</name>
<reference evidence="1 2" key="1">
    <citation type="submission" date="2018-08" db="EMBL/GenBank/DDBJ databases">
        <title>Sequencing the genomes of 1000 actinobacteria strains.</title>
        <authorList>
            <person name="Klenk H.-P."/>
        </authorList>
    </citation>
    <scope>NUCLEOTIDE SEQUENCE [LARGE SCALE GENOMIC DNA]</scope>
    <source>
        <strain evidence="1 2">DSM 44099</strain>
    </source>
</reference>
<organism evidence="1 2">
    <name type="scientific">Asanoa ferruginea</name>
    <dbReference type="NCBI Taxonomy" id="53367"/>
    <lineage>
        <taxon>Bacteria</taxon>
        <taxon>Bacillati</taxon>
        <taxon>Actinomycetota</taxon>
        <taxon>Actinomycetes</taxon>
        <taxon>Micromonosporales</taxon>
        <taxon>Micromonosporaceae</taxon>
        <taxon>Asanoa</taxon>
    </lineage>
</organism>
<keyword evidence="1" id="KW-0808">Transferase</keyword>
<dbReference type="Pfam" id="PF23716">
    <property type="entry name" value="DUF7158"/>
    <property type="match status" value="1"/>
</dbReference>
<keyword evidence="2" id="KW-1185">Reference proteome</keyword>
<dbReference type="AlphaFoldDB" id="A0A3D9ZS44"/>